<keyword evidence="6" id="KW-0378">Hydrolase</keyword>
<evidence type="ECO:0000256" key="2">
    <source>
        <dbReference type="ARBA" id="ARBA00007447"/>
    </source>
</evidence>
<accession>A0A6A4NI48</accession>
<keyword evidence="7" id="KW-1133">Transmembrane helix</keyword>
<dbReference type="InterPro" id="IPR032861">
    <property type="entry name" value="TAXi_N"/>
</dbReference>
<dbReference type="PANTHER" id="PTHR13683:SF375">
    <property type="entry name" value="PEPTIDASE A1 DOMAIN-CONTAINING PROTEIN"/>
    <property type="match status" value="1"/>
</dbReference>
<dbReference type="GO" id="GO:0004190">
    <property type="term" value="F:aspartic-type endopeptidase activity"/>
    <property type="evidence" value="ECO:0007669"/>
    <property type="project" value="InterPro"/>
</dbReference>
<dbReference type="InterPro" id="IPR021109">
    <property type="entry name" value="Peptidase_aspartic_dom_sf"/>
</dbReference>
<evidence type="ECO:0000256" key="9">
    <source>
        <dbReference type="SAM" id="SignalP"/>
    </source>
</evidence>
<comment type="subcellular location">
    <subcellularLocation>
        <location evidence="1">Membrane</location>
    </subcellularLocation>
</comment>
<feature type="signal peptide" evidence="9">
    <location>
        <begin position="1"/>
        <end position="25"/>
    </location>
</feature>
<protein>
    <submittedName>
        <fullName evidence="11">Putative nepenthesin</fullName>
    </submittedName>
</protein>
<gene>
    <name evidence="11" type="ORF">Lalb_Chr21g0305911</name>
</gene>
<keyword evidence="8" id="KW-0472">Membrane</keyword>
<evidence type="ECO:0000256" key="3">
    <source>
        <dbReference type="ARBA" id="ARBA00022670"/>
    </source>
</evidence>
<keyword evidence="4" id="KW-0812">Transmembrane</keyword>
<feature type="domain" description="Peptidase A1" evidence="10">
    <location>
        <begin position="75"/>
        <end position="274"/>
    </location>
</feature>
<keyword evidence="5 9" id="KW-0732">Signal</keyword>
<dbReference type="EMBL" id="WOCE01000021">
    <property type="protein sequence ID" value="KAE9589142.1"/>
    <property type="molecule type" value="Genomic_DNA"/>
</dbReference>
<keyword evidence="3" id="KW-0645">Protease</keyword>
<keyword evidence="12" id="KW-1185">Reference proteome</keyword>
<dbReference type="GO" id="GO:0006508">
    <property type="term" value="P:proteolysis"/>
    <property type="evidence" value="ECO:0007669"/>
    <property type="project" value="UniProtKB-KW"/>
</dbReference>
<sequence>MAYSMLFVFLSSLVLCMFLSEAAEAAKTLTLKRSFPNHGKKLTEIMELDIQRHRRILKSTVVDLPVGGATQVGLYYTTVHLGSPPREFHVDIDTGSDIPWVSCVSCSGCPQASGLPIKLNYFDPWSSSTSSIFSCSDRKCRSVHSKNAFCPIDNYCSFEVHYLEGSMASGYFVSDLMHVANIVEGSVAPNSPVPLFFGCSNLRTGNLTLPDIALDGIFGFGQHEMSLISQLHSQGVAPKVFSHCLKGDISGGGILVLGEVVDPNIVYSPLIPKQ</sequence>
<comment type="caution">
    <text evidence="11">The sequence shown here is derived from an EMBL/GenBank/DDBJ whole genome shotgun (WGS) entry which is preliminary data.</text>
</comment>
<dbReference type="OrthoDB" id="2747330at2759"/>
<dbReference type="AlphaFoldDB" id="A0A6A4NI48"/>
<dbReference type="PANTHER" id="PTHR13683">
    <property type="entry name" value="ASPARTYL PROTEASES"/>
    <property type="match status" value="1"/>
</dbReference>
<dbReference type="InterPro" id="IPR033121">
    <property type="entry name" value="PEPTIDASE_A1"/>
</dbReference>
<dbReference type="Proteomes" id="UP000447434">
    <property type="component" value="Chromosome 21"/>
</dbReference>
<evidence type="ECO:0000256" key="4">
    <source>
        <dbReference type="ARBA" id="ARBA00022692"/>
    </source>
</evidence>
<dbReference type="SUPFAM" id="SSF50630">
    <property type="entry name" value="Acid proteases"/>
    <property type="match status" value="1"/>
</dbReference>
<dbReference type="PROSITE" id="PS51767">
    <property type="entry name" value="PEPTIDASE_A1"/>
    <property type="match status" value="1"/>
</dbReference>
<dbReference type="Pfam" id="PF14543">
    <property type="entry name" value="TAXi_N"/>
    <property type="match status" value="1"/>
</dbReference>
<evidence type="ECO:0000313" key="11">
    <source>
        <dbReference type="EMBL" id="KAE9589142.1"/>
    </source>
</evidence>
<dbReference type="Gene3D" id="2.40.70.10">
    <property type="entry name" value="Acid Proteases"/>
    <property type="match status" value="1"/>
</dbReference>
<dbReference type="GO" id="GO:0016020">
    <property type="term" value="C:membrane"/>
    <property type="evidence" value="ECO:0007669"/>
    <property type="project" value="UniProtKB-SubCell"/>
</dbReference>
<evidence type="ECO:0000256" key="1">
    <source>
        <dbReference type="ARBA" id="ARBA00004370"/>
    </source>
</evidence>
<evidence type="ECO:0000256" key="7">
    <source>
        <dbReference type="ARBA" id="ARBA00022989"/>
    </source>
</evidence>
<evidence type="ECO:0000256" key="6">
    <source>
        <dbReference type="ARBA" id="ARBA00022801"/>
    </source>
</evidence>
<evidence type="ECO:0000313" key="12">
    <source>
        <dbReference type="Proteomes" id="UP000447434"/>
    </source>
</evidence>
<dbReference type="InterPro" id="IPR034164">
    <property type="entry name" value="Pepsin-like_dom"/>
</dbReference>
<name>A0A6A4NI48_LUPAL</name>
<reference evidence="12" key="1">
    <citation type="journal article" date="2020" name="Nat. Commun.">
        <title>Genome sequence of the cluster root forming white lupin.</title>
        <authorList>
            <person name="Hufnagel B."/>
            <person name="Marques A."/>
            <person name="Soriano A."/>
            <person name="Marques L."/>
            <person name="Divol F."/>
            <person name="Doumas P."/>
            <person name="Sallet E."/>
            <person name="Mancinotti D."/>
            <person name="Carrere S."/>
            <person name="Marande W."/>
            <person name="Arribat S."/>
            <person name="Keller J."/>
            <person name="Huneau C."/>
            <person name="Blein T."/>
            <person name="Aime D."/>
            <person name="Laguerre M."/>
            <person name="Taylor J."/>
            <person name="Schubert V."/>
            <person name="Nelson M."/>
            <person name="Geu-Flores F."/>
            <person name="Crespi M."/>
            <person name="Gallardo-Guerrero K."/>
            <person name="Delaux P.-M."/>
            <person name="Salse J."/>
            <person name="Berges H."/>
            <person name="Guyot R."/>
            <person name="Gouzy J."/>
            <person name="Peret B."/>
        </authorList>
    </citation>
    <scope>NUCLEOTIDE SEQUENCE [LARGE SCALE GENOMIC DNA]</scope>
    <source>
        <strain evidence="12">cv. Amiga</strain>
    </source>
</reference>
<organism evidence="11 12">
    <name type="scientific">Lupinus albus</name>
    <name type="common">White lupine</name>
    <name type="synonym">Lupinus termis</name>
    <dbReference type="NCBI Taxonomy" id="3870"/>
    <lineage>
        <taxon>Eukaryota</taxon>
        <taxon>Viridiplantae</taxon>
        <taxon>Streptophyta</taxon>
        <taxon>Embryophyta</taxon>
        <taxon>Tracheophyta</taxon>
        <taxon>Spermatophyta</taxon>
        <taxon>Magnoliopsida</taxon>
        <taxon>eudicotyledons</taxon>
        <taxon>Gunneridae</taxon>
        <taxon>Pentapetalae</taxon>
        <taxon>rosids</taxon>
        <taxon>fabids</taxon>
        <taxon>Fabales</taxon>
        <taxon>Fabaceae</taxon>
        <taxon>Papilionoideae</taxon>
        <taxon>50 kb inversion clade</taxon>
        <taxon>genistoids sensu lato</taxon>
        <taxon>core genistoids</taxon>
        <taxon>Genisteae</taxon>
        <taxon>Lupinus</taxon>
    </lineage>
</organism>
<dbReference type="InterPro" id="IPR001461">
    <property type="entry name" value="Aspartic_peptidase_A1"/>
</dbReference>
<evidence type="ECO:0000256" key="5">
    <source>
        <dbReference type="ARBA" id="ARBA00022729"/>
    </source>
</evidence>
<evidence type="ECO:0000259" key="10">
    <source>
        <dbReference type="PROSITE" id="PS51767"/>
    </source>
</evidence>
<feature type="chain" id="PRO_5025638766" evidence="9">
    <location>
        <begin position="26"/>
        <end position="274"/>
    </location>
</feature>
<dbReference type="CDD" id="cd05471">
    <property type="entry name" value="pepsin_like"/>
    <property type="match status" value="1"/>
</dbReference>
<evidence type="ECO:0000256" key="8">
    <source>
        <dbReference type="ARBA" id="ARBA00023136"/>
    </source>
</evidence>
<comment type="similarity">
    <text evidence="2">Belongs to the peptidase A1 family.</text>
</comment>
<proteinExistence type="inferred from homology"/>